<evidence type="ECO:0000313" key="2">
    <source>
        <dbReference type="Proteomes" id="UP000235965"/>
    </source>
</evidence>
<comment type="caution">
    <text evidence="1">The sequence shown here is derived from an EMBL/GenBank/DDBJ whole genome shotgun (WGS) entry which is preliminary data.</text>
</comment>
<dbReference type="InParanoid" id="A0A2J7R2E7"/>
<keyword evidence="2" id="KW-1185">Reference proteome</keyword>
<name>A0A2J7R2E7_9NEOP</name>
<reference evidence="1 2" key="1">
    <citation type="submission" date="2017-12" db="EMBL/GenBank/DDBJ databases">
        <title>Hemimetabolous genomes reveal molecular basis of termite eusociality.</title>
        <authorList>
            <person name="Harrison M.C."/>
            <person name="Jongepier E."/>
            <person name="Robertson H.M."/>
            <person name="Arning N."/>
            <person name="Bitard-Feildel T."/>
            <person name="Chao H."/>
            <person name="Childers C.P."/>
            <person name="Dinh H."/>
            <person name="Doddapaneni H."/>
            <person name="Dugan S."/>
            <person name="Gowin J."/>
            <person name="Greiner C."/>
            <person name="Han Y."/>
            <person name="Hu H."/>
            <person name="Hughes D.S.T."/>
            <person name="Huylmans A.-K."/>
            <person name="Kemena C."/>
            <person name="Kremer L.P.M."/>
            <person name="Lee S.L."/>
            <person name="Lopez-Ezquerra A."/>
            <person name="Mallet L."/>
            <person name="Monroy-Kuhn J.M."/>
            <person name="Moser A."/>
            <person name="Murali S.C."/>
            <person name="Muzny D.M."/>
            <person name="Otani S."/>
            <person name="Piulachs M.-D."/>
            <person name="Poelchau M."/>
            <person name="Qu J."/>
            <person name="Schaub F."/>
            <person name="Wada-Katsumata A."/>
            <person name="Worley K.C."/>
            <person name="Xie Q."/>
            <person name="Ylla G."/>
            <person name="Poulsen M."/>
            <person name="Gibbs R.A."/>
            <person name="Schal C."/>
            <person name="Richards S."/>
            <person name="Belles X."/>
            <person name="Korb J."/>
            <person name="Bornberg-Bauer E."/>
        </authorList>
    </citation>
    <scope>NUCLEOTIDE SEQUENCE [LARGE SCALE GENOMIC DNA]</scope>
    <source>
        <tissue evidence="1">Whole body</tissue>
    </source>
</reference>
<accession>A0A2J7R2E7</accession>
<evidence type="ECO:0000313" key="1">
    <source>
        <dbReference type="EMBL" id="PNF35009.1"/>
    </source>
</evidence>
<sequence>MGHCYRNGTQHTKLIALETLISAYLPHTSVLVVMVEHISRPYPIWHKTVLEDCTMTNMVRNFGKEGLLL</sequence>
<dbReference type="EMBL" id="NEVH01007831">
    <property type="protein sequence ID" value="PNF35009.1"/>
    <property type="molecule type" value="Genomic_DNA"/>
</dbReference>
<dbReference type="Proteomes" id="UP000235965">
    <property type="component" value="Unassembled WGS sequence"/>
</dbReference>
<organism evidence="1 2">
    <name type="scientific">Cryptotermes secundus</name>
    <dbReference type="NCBI Taxonomy" id="105785"/>
    <lineage>
        <taxon>Eukaryota</taxon>
        <taxon>Metazoa</taxon>
        <taxon>Ecdysozoa</taxon>
        <taxon>Arthropoda</taxon>
        <taxon>Hexapoda</taxon>
        <taxon>Insecta</taxon>
        <taxon>Pterygota</taxon>
        <taxon>Neoptera</taxon>
        <taxon>Polyneoptera</taxon>
        <taxon>Dictyoptera</taxon>
        <taxon>Blattodea</taxon>
        <taxon>Blattoidea</taxon>
        <taxon>Termitoidae</taxon>
        <taxon>Kalotermitidae</taxon>
        <taxon>Cryptotermitinae</taxon>
        <taxon>Cryptotermes</taxon>
    </lineage>
</organism>
<proteinExistence type="predicted"/>
<protein>
    <submittedName>
        <fullName evidence="1">Uncharacterized protein</fullName>
    </submittedName>
</protein>
<dbReference type="AlphaFoldDB" id="A0A2J7R2E7"/>
<gene>
    <name evidence="1" type="ORF">B7P43_G12135</name>
</gene>